<dbReference type="PROSITE" id="PS50883">
    <property type="entry name" value="EAL"/>
    <property type="match status" value="1"/>
</dbReference>
<dbReference type="Pfam" id="PF00563">
    <property type="entry name" value="EAL"/>
    <property type="match status" value="1"/>
</dbReference>
<dbReference type="SMART" id="SM00052">
    <property type="entry name" value="EAL"/>
    <property type="match status" value="1"/>
</dbReference>
<evidence type="ECO:0000259" key="2">
    <source>
        <dbReference type="PROSITE" id="PS51833"/>
    </source>
</evidence>
<dbReference type="PROSITE" id="PS51833">
    <property type="entry name" value="HDOD"/>
    <property type="match status" value="1"/>
</dbReference>
<comment type="caution">
    <text evidence="3">The sequence shown here is derived from an EMBL/GenBank/DDBJ whole genome shotgun (WGS) entry which is preliminary data.</text>
</comment>
<evidence type="ECO:0000313" key="3">
    <source>
        <dbReference type="EMBL" id="HHJ64563.1"/>
    </source>
</evidence>
<dbReference type="SUPFAM" id="SSF141868">
    <property type="entry name" value="EAL domain-like"/>
    <property type="match status" value="1"/>
</dbReference>
<dbReference type="Gene3D" id="1.10.3210.10">
    <property type="entry name" value="Hypothetical protein af1432"/>
    <property type="match status" value="1"/>
</dbReference>
<dbReference type="InterPro" id="IPR035919">
    <property type="entry name" value="EAL_sf"/>
</dbReference>
<gene>
    <name evidence="3" type="ORF">ENJ61_06610</name>
</gene>
<reference evidence="3" key="1">
    <citation type="journal article" date="2020" name="mSystems">
        <title>Genome- and Community-Level Interaction Insights into Carbon Utilization and Element Cycling Functions of Hydrothermarchaeota in Hydrothermal Sediment.</title>
        <authorList>
            <person name="Zhou Z."/>
            <person name="Liu Y."/>
            <person name="Xu W."/>
            <person name="Pan J."/>
            <person name="Luo Z.H."/>
            <person name="Li M."/>
        </authorList>
    </citation>
    <scope>NUCLEOTIDE SEQUENCE [LARGE SCALE GENOMIC DNA]</scope>
    <source>
        <strain evidence="3">HyVt-501</strain>
    </source>
</reference>
<dbReference type="InterPro" id="IPR014408">
    <property type="entry name" value="dGMP_Pdiesterase_EAL/HD-GYP"/>
</dbReference>
<dbReference type="PANTHER" id="PTHR33525">
    <property type="match status" value="1"/>
</dbReference>
<dbReference type="Gene3D" id="3.20.20.450">
    <property type="entry name" value="EAL domain"/>
    <property type="match status" value="1"/>
</dbReference>
<dbReference type="PIRSF" id="PIRSF003180">
    <property type="entry name" value="DiGMPpdiest_YuxH"/>
    <property type="match status" value="1"/>
</dbReference>
<evidence type="ECO:0000259" key="1">
    <source>
        <dbReference type="PROSITE" id="PS50883"/>
    </source>
</evidence>
<dbReference type="AlphaFoldDB" id="A0A7C5L9Z0"/>
<accession>A0A7C5L9Z0</accession>
<proteinExistence type="predicted"/>
<feature type="domain" description="EAL" evidence="1">
    <location>
        <begin position="1"/>
        <end position="206"/>
    </location>
</feature>
<dbReference type="EMBL" id="DRNB01000240">
    <property type="protein sequence ID" value="HHJ64563.1"/>
    <property type="molecule type" value="Genomic_DNA"/>
</dbReference>
<dbReference type="Pfam" id="PF08668">
    <property type="entry name" value="HDOD"/>
    <property type="match status" value="1"/>
</dbReference>
<dbReference type="InterPro" id="IPR001633">
    <property type="entry name" value="EAL_dom"/>
</dbReference>
<dbReference type="SUPFAM" id="SSF109604">
    <property type="entry name" value="HD-domain/PDEase-like"/>
    <property type="match status" value="1"/>
</dbReference>
<feature type="domain" description="HDOD" evidence="2">
    <location>
        <begin position="198"/>
        <end position="388"/>
    </location>
</feature>
<dbReference type="PANTHER" id="PTHR33525:SF4">
    <property type="entry name" value="CYCLIC DI-GMP PHOSPHODIESTERASE CDGJ"/>
    <property type="match status" value="1"/>
</dbReference>
<sequence>MYVLFKQPIFDREGNIAFYEVTLKDIKTKRFPQGLDPLKATSITVNIVADVGPDKIGNGKPVFVNVPSLFLEATMFELLPPELVGIELVENRSITDELLKAVNELVDRGFTFCIDDFGFEKVNYLPLLNKCHMVKINWKEMVYSEEELREVMGILKELNKGVVAKNIETEADYDSAKRAGVDYFQGFYLSRPIPLRDIRSLYFMKGTVIKLYEALKKRNLAKVADVIEQDVGATYRLLRFVKSLYRERAHDINSVEDAISLLSLNNVANFTLALAITELFAGHEEEELIRRSLLRASLAEELAKLYVPGLEEKAYITGLFSLTDELMGEHPQEIAKELELDEDIVEAYESRYNELGLILSLVELLEEDMENEEMVDRVAKILKVSKSRVKKAIKNALRITAKMTSTGGRDQSAV</sequence>
<protein>
    <submittedName>
        <fullName evidence="3">HDOD domain-containing protein</fullName>
    </submittedName>
</protein>
<organism evidence="3">
    <name type="scientific">Aquifex aeolicus</name>
    <dbReference type="NCBI Taxonomy" id="63363"/>
    <lineage>
        <taxon>Bacteria</taxon>
        <taxon>Pseudomonadati</taxon>
        <taxon>Aquificota</taxon>
        <taxon>Aquificia</taxon>
        <taxon>Aquificales</taxon>
        <taxon>Aquificaceae</taxon>
        <taxon>Aquifex</taxon>
    </lineage>
</organism>
<dbReference type="InterPro" id="IPR013976">
    <property type="entry name" value="HDOD"/>
</dbReference>
<dbReference type="Proteomes" id="UP000885792">
    <property type="component" value="Unassembled WGS sequence"/>
</dbReference>
<dbReference type="InterPro" id="IPR052340">
    <property type="entry name" value="RNase_Y/CdgJ"/>
</dbReference>
<name>A0A7C5L9Z0_AQUAO</name>